<keyword evidence="1" id="KW-1015">Disulfide bond</keyword>
<evidence type="ECO:0000256" key="1">
    <source>
        <dbReference type="ARBA" id="ARBA00023157"/>
    </source>
</evidence>
<evidence type="ECO:0000313" key="8">
    <source>
        <dbReference type="Proteomes" id="UP001212997"/>
    </source>
</evidence>
<evidence type="ECO:0000256" key="5">
    <source>
        <dbReference type="SAM" id="SignalP"/>
    </source>
</evidence>
<dbReference type="InterPro" id="IPR029058">
    <property type="entry name" value="AB_hydrolase_fold"/>
</dbReference>
<dbReference type="Gene3D" id="3.40.50.1820">
    <property type="entry name" value="alpha/beta hydrolase"/>
    <property type="match status" value="1"/>
</dbReference>
<keyword evidence="8" id="KW-1185">Reference proteome</keyword>
<evidence type="ECO:0000256" key="3">
    <source>
        <dbReference type="ARBA" id="ARBA00047591"/>
    </source>
</evidence>
<feature type="domain" description="Fungal lipase-type" evidence="6">
    <location>
        <begin position="111"/>
        <end position="241"/>
    </location>
</feature>
<keyword evidence="5" id="KW-0732">Signal</keyword>
<dbReference type="InterPro" id="IPR051218">
    <property type="entry name" value="Sec_MonoDiacylglyc_Lipase"/>
</dbReference>
<comment type="catalytic activity">
    <reaction evidence="4">
        <text>a monoacylglycerol + H2O = glycerol + a fatty acid + H(+)</text>
        <dbReference type="Rhea" id="RHEA:15245"/>
        <dbReference type="ChEBI" id="CHEBI:15377"/>
        <dbReference type="ChEBI" id="CHEBI:15378"/>
        <dbReference type="ChEBI" id="CHEBI:17408"/>
        <dbReference type="ChEBI" id="CHEBI:17754"/>
        <dbReference type="ChEBI" id="CHEBI:28868"/>
    </reaction>
</comment>
<comment type="similarity">
    <text evidence="2">Belongs to the AB hydrolase superfamily. Lipase family. Class 3 subfamily.</text>
</comment>
<accession>A0AAD5V9W1</accession>
<dbReference type="PANTHER" id="PTHR45856:SF25">
    <property type="entry name" value="FUNGAL LIPASE-LIKE DOMAIN-CONTAINING PROTEIN"/>
    <property type="match status" value="1"/>
</dbReference>
<name>A0AAD5V9W1_9APHY</name>
<sequence length="306" mass="31993">MALHLLALFTCFLPLTLTLAAPAPIPPFDFDFSLGNNAATTPVTQSTIDAQLVRPAQLARAAYCSPASVLNFTCGPSCDAVKGVNILLADGDSGSIPRFFVATDPTIQSVVVAHQGTDPTKVLSVLNDAQFFPTDLDTKRFPNSTDGIKVHDGFQDTQGRTSDVVLSTVKSALTSSGYTKVLTTGHSLGAAIATLDALMLKENLPSNIQVTSVVFGLPRVGNQKFADLIDSTNDPVPIVPPQILGYQHPSGEAHITKVSGDTATMVSCPGQENSACSDANPFASSIPDHLGPYFNGISFGSAQCNA</sequence>
<protein>
    <recommendedName>
        <fullName evidence="6">Fungal lipase-type domain-containing protein</fullName>
    </recommendedName>
</protein>
<dbReference type="InterPro" id="IPR002921">
    <property type="entry name" value="Fungal_lipase-type"/>
</dbReference>
<dbReference type="AlphaFoldDB" id="A0AAD5V9W1"/>
<comment type="catalytic activity">
    <reaction evidence="3">
        <text>a diacylglycerol + H2O = a monoacylglycerol + a fatty acid + H(+)</text>
        <dbReference type="Rhea" id="RHEA:32731"/>
        <dbReference type="ChEBI" id="CHEBI:15377"/>
        <dbReference type="ChEBI" id="CHEBI:15378"/>
        <dbReference type="ChEBI" id="CHEBI:17408"/>
        <dbReference type="ChEBI" id="CHEBI:18035"/>
        <dbReference type="ChEBI" id="CHEBI:28868"/>
    </reaction>
</comment>
<evidence type="ECO:0000313" key="7">
    <source>
        <dbReference type="EMBL" id="KAJ3489865.1"/>
    </source>
</evidence>
<dbReference type="EMBL" id="JANAWD010000037">
    <property type="protein sequence ID" value="KAJ3489865.1"/>
    <property type="molecule type" value="Genomic_DNA"/>
</dbReference>
<evidence type="ECO:0000256" key="2">
    <source>
        <dbReference type="ARBA" id="ARBA00043996"/>
    </source>
</evidence>
<proteinExistence type="inferred from homology"/>
<evidence type="ECO:0000259" key="6">
    <source>
        <dbReference type="Pfam" id="PF01764"/>
    </source>
</evidence>
<dbReference type="Proteomes" id="UP001212997">
    <property type="component" value="Unassembled WGS sequence"/>
</dbReference>
<evidence type="ECO:0000256" key="4">
    <source>
        <dbReference type="ARBA" id="ARBA00048461"/>
    </source>
</evidence>
<dbReference type="CDD" id="cd00519">
    <property type="entry name" value="Lipase_3"/>
    <property type="match status" value="1"/>
</dbReference>
<dbReference type="PANTHER" id="PTHR45856">
    <property type="entry name" value="ALPHA/BETA-HYDROLASES SUPERFAMILY PROTEIN"/>
    <property type="match status" value="1"/>
</dbReference>
<gene>
    <name evidence="7" type="ORF">NLI96_g1827</name>
</gene>
<dbReference type="SUPFAM" id="SSF53474">
    <property type="entry name" value="alpha/beta-Hydrolases"/>
    <property type="match status" value="1"/>
</dbReference>
<dbReference type="Pfam" id="PF01764">
    <property type="entry name" value="Lipase_3"/>
    <property type="match status" value="1"/>
</dbReference>
<feature type="chain" id="PRO_5042049659" description="Fungal lipase-type domain-containing protein" evidence="5">
    <location>
        <begin position="21"/>
        <end position="306"/>
    </location>
</feature>
<organism evidence="7 8">
    <name type="scientific">Meripilus lineatus</name>
    <dbReference type="NCBI Taxonomy" id="2056292"/>
    <lineage>
        <taxon>Eukaryota</taxon>
        <taxon>Fungi</taxon>
        <taxon>Dikarya</taxon>
        <taxon>Basidiomycota</taxon>
        <taxon>Agaricomycotina</taxon>
        <taxon>Agaricomycetes</taxon>
        <taxon>Polyporales</taxon>
        <taxon>Meripilaceae</taxon>
        <taxon>Meripilus</taxon>
    </lineage>
</organism>
<reference evidence="7" key="1">
    <citation type="submission" date="2022-07" db="EMBL/GenBank/DDBJ databases">
        <title>Genome Sequence of Physisporinus lineatus.</title>
        <authorList>
            <person name="Buettner E."/>
        </authorList>
    </citation>
    <scope>NUCLEOTIDE SEQUENCE</scope>
    <source>
        <strain evidence="7">VT162</strain>
    </source>
</reference>
<comment type="caution">
    <text evidence="7">The sequence shown here is derived from an EMBL/GenBank/DDBJ whole genome shotgun (WGS) entry which is preliminary data.</text>
</comment>
<feature type="signal peptide" evidence="5">
    <location>
        <begin position="1"/>
        <end position="20"/>
    </location>
</feature>
<dbReference type="GO" id="GO:0006629">
    <property type="term" value="P:lipid metabolic process"/>
    <property type="evidence" value="ECO:0007669"/>
    <property type="project" value="InterPro"/>
</dbReference>